<organism evidence="3 4">
    <name type="scientific">Thraustotheca clavata</name>
    <dbReference type="NCBI Taxonomy" id="74557"/>
    <lineage>
        <taxon>Eukaryota</taxon>
        <taxon>Sar</taxon>
        <taxon>Stramenopiles</taxon>
        <taxon>Oomycota</taxon>
        <taxon>Saprolegniomycetes</taxon>
        <taxon>Saprolegniales</taxon>
        <taxon>Achlyaceae</taxon>
        <taxon>Thraustotheca</taxon>
    </lineage>
</organism>
<gene>
    <name evidence="3" type="ORF">THRCLA_07823</name>
</gene>
<keyword evidence="2" id="KW-0812">Transmembrane</keyword>
<feature type="compositionally biased region" description="Basic and acidic residues" evidence="1">
    <location>
        <begin position="45"/>
        <end position="75"/>
    </location>
</feature>
<dbReference type="AlphaFoldDB" id="A0A1V9ZC36"/>
<sequence>PEDEENVEKIVPTTNYHLKHLGLAKNKINIYGPFDATKNSTSDLNGKETQEKRRVKIDAEPKKKLSEDVVENPEHLHRRKKHSSYNRSTPIKSRLRSHKSSPPASSPSFDTEVIPSSIIGLGIGSIAIFTFVISFWNEIKLMVPSWPSMLHPATAFNFLFEIARYFLLNPYQLILFIVFLLVVIAFILSGSTLSSEDEQLKEKLIVCAKEELLLHAKSNIRGHTSVREVYLQEAILDLLGLKGDVREHAEDLWPDVLAALLKDSRVRRFRAKMKVQRSEPLYLWEWIAPHSSIAMNEYTARITAHRNES</sequence>
<feature type="transmembrane region" description="Helical" evidence="2">
    <location>
        <begin position="113"/>
        <end position="136"/>
    </location>
</feature>
<feature type="non-terminal residue" evidence="3">
    <location>
        <position position="1"/>
    </location>
</feature>
<proteinExistence type="predicted"/>
<evidence type="ECO:0008006" key="5">
    <source>
        <dbReference type="Google" id="ProtNLM"/>
    </source>
</evidence>
<evidence type="ECO:0000256" key="2">
    <source>
        <dbReference type="SAM" id="Phobius"/>
    </source>
</evidence>
<comment type="caution">
    <text evidence="3">The sequence shown here is derived from an EMBL/GenBank/DDBJ whole genome shotgun (WGS) entry which is preliminary data.</text>
</comment>
<keyword evidence="2" id="KW-1133">Transmembrane helix</keyword>
<keyword evidence="2" id="KW-0472">Membrane</keyword>
<protein>
    <recommendedName>
        <fullName evidence="5">Man1/Src1 C-terminal domain-containing protein</fullName>
    </recommendedName>
</protein>
<feature type="non-terminal residue" evidence="3">
    <location>
        <position position="309"/>
    </location>
</feature>
<reference evidence="3 4" key="1">
    <citation type="journal article" date="2014" name="Genome Biol. Evol.">
        <title>The secreted proteins of Achlya hypogyna and Thraustotheca clavata identify the ancestral oomycete secretome and reveal gene acquisitions by horizontal gene transfer.</title>
        <authorList>
            <person name="Misner I."/>
            <person name="Blouin N."/>
            <person name="Leonard G."/>
            <person name="Richards T.A."/>
            <person name="Lane C.E."/>
        </authorList>
    </citation>
    <scope>NUCLEOTIDE SEQUENCE [LARGE SCALE GENOMIC DNA]</scope>
    <source>
        <strain evidence="3 4">ATCC 34112</strain>
    </source>
</reference>
<dbReference type="EMBL" id="JNBS01002101">
    <property type="protein sequence ID" value="OQR95481.1"/>
    <property type="molecule type" value="Genomic_DNA"/>
</dbReference>
<keyword evidence="4" id="KW-1185">Reference proteome</keyword>
<feature type="compositionally biased region" description="Low complexity" evidence="1">
    <location>
        <begin position="100"/>
        <end position="109"/>
    </location>
</feature>
<evidence type="ECO:0000313" key="4">
    <source>
        <dbReference type="Proteomes" id="UP000243217"/>
    </source>
</evidence>
<feature type="transmembrane region" description="Helical" evidence="2">
    <location>
        <begin position="173"/>
        <end position="193"/>
    </location>
</feature>
<accession>A0A1V9ZC36</accession>
<name>A0A1V9ZC36_9STRA</name>
<evidence type="ECO:0000313" key="3">
    <source>
        <dbReference type="EMBL" id="OQR95481.1"/>
    </source>
</evidence>
<evidence type="ECO:0000256" key="1">
    <source>
        <dbReference type="SAM" id="MobiDB-lite"/>
    </source>
</evidence>
<dbReference type="OrthoDB" id="79141at2759"/>
<dbReference type="Proteomes" id="UP000243217">
    <property type="component" value="Unassembled WGS sequence"/>
</dbReference>
<feature type="region of interest" description="Disordered" evidence="1">
    <location>
        <begin position="32"/>
        <end position="109"/>
    </location>
</feature>
<feature type="transmembrane region" description="Helical" evidence="2">
    <location>
        <begin position="148"/>
        <end position="167"/>
    </location>
</feature>